<keyword evidence="1 2" id="KW-0812">Transmembrane</keyword>
<keyword evidence="3" id="KW-1185">Reference proteome</keyword>
<keyword evidence="1" id="KW-1133">Transmembrane helix</keyword>
<dbReference type="Proteomes" id="UP000007599">
    <property type="component" value="Chromosome I"/>
</dbReference>
<feature type="transmembrane region" description="Helical" evidence="1">
    <location>
        <begin position="14"/>
        <end position="31"/>
    </location>
</feature>
<organism evidence="2 3">
    <name type="scientific">Flavobacterium indicum (strain DSM 17447 / CIP 109464 / GPTSA100-9)</name>
    <dbReference type="NCBI Taxonomy" id="1094466"/>
    <lineage>
        <taxon>Bacteria</taxon>
        <taxon>Pseudomonadati</taxon>
        <taxon>Bacteroidota</taxon>
        <taxon>Flavobacteriia</taxon>
        <taxon>Flavobacteriales</taxon>
        <taxon>Flavobacteriaceae</taxon>
        <taxon>Flavobacterium</taxon>
    </lineage>
</organism>
<gene>
    <name evidence="2" type="ordered locus">KQS_11180</name>
</gene>
<dbReference type="InterPro" id="IPR047676">
    <property type="entry name" value="FxLYD_dom"/>
</dbReference>
<dbReference type="STRING" id="1094466.KQS_11180"/>
<evidence type="ECO:0000313" key="3">
    <source>
        <dbReference type="Proteomes" id="UP000007599"/>
    </source>
</evidence>
<dbReference type="OrthoDB" id="1363339at2"/>
<evidence type="ECO:0000313" key="2">
    <source>
        <dbReference type="EMBL" id="CCG54158.1"/>
    </source>
</evidence>
<sequence length="143" mass="16091">METNQKKMSLGKKVLIGFGVLIFIGFLSNLSKDEKKEHLKSSSESTTTIPNNEIPEVEILKHNATFEERMNTYTIHCRVKNNTDNLIDYLDIKATFYDKDRNIVGTGFGNAANLAGGAEKTIDVIGLDIQNCEKYEVQIDNLF</sequence>
<dbReference type="HOGENOM" id="CLU_1803312_0_0_10"/>
<dbReference type="KEGG" id="fin:KQS_11180"/>
<keyword evidence="1" id="KW-0472">Membrane</keyword>
<dbReference type="eggNOG" id="ENOG502ZYWP">
    <property type="taxonomic scope" value="Bacteria"/>
</dbReference>
<proteinExistence type="predicted"/>
<dbReference type="EMBL" id="HE774682">
    <property type="protein sequence ID" value="CCG54158.1"/>
    <property type="molecule type" value="Genomic_DNA"/>
</dbReference>
<reference evidence="2 3" key="1">
    <citation type="journal article" date="2012" name="J. Bacteriol.">
        <title>Complete Genome Sequence of Flavobacterium indicum GPSTA100-9T, Isolated from Warm Spring Water.</title>
        <authorList>
            <person name="Barbier P."/>
            <person name="Houel A."/>
            <person name="Loux V."/>
            <person name="Poulain J."/>
            <person name="Bernardet J.F."/>
            <person name="Touchon M."/>
            <person name="Duchaud E."/>
        </authorList>
    </citation>
    <scope>NUCLEOTIDE SEQUENCE [LARGE SCALE GENOMIC DNA]</scope>
    <source>
        <strain evidence="3">DSM 17447 / CIP 109464 / GPTSA100-9</strain>
    </source>
</reference>
<dbReference type="NCBIfam" id="NF038353">
    <property type="entry name" value="FxLYD_dom"/>
    <property type="match status" value="1"/>
</dbReference>
<reference evidence="3" key="2">
    <citation type="submission" date="2012-03" db="EMBL/GenBank/DDBJ databases">
        <title>Complete genome sequence of Flavobacterium indicum GPTSA100-9T, isolated from warm spring water.</title>
        <authorList>
            <person name="Barbier P."/>
            <person name="Houel A."/>
            <person name="Loux V."/>
            <person name="Poulain J."/>
            <person name="Bernardet J.-F."/>
            <person name="Touchon M."/>
            <person name="Duchaud E."/>
        </authorList>
    </citation>
    <scope>NUCLEOTIDE SEQUENCE [LARGE SCALE GENOMIC DNA]</scope>
    <source>
        <strain evidence="3">DSM 17447 / CIP 109464 / GPTSA100-9</strain>
    </source>
</reference>
<name>H8XPU2_FLAIG</name>
<evidence type="ECO:0000256" key="1">
    <source>
        <dbReference type="SAM" id="Phobius"/>
    </source>
</evidence>
<accession>H8XPU2</accession>
<dbReference type="RefSeq" id="WP_014389276.1">
    <property type="nucleotide sequence ID" value="NC_017025.1"/>
</dbReference>
<dbReference type="AlphaFoldDB" id="H8XPU2"/>
<dbReference type="PATRIC" id="fig|1094466.5.peg.2193"/>
<protein>
    <submittedName>
        <fullName evidence="2">Hypothetical transmembrane protein</fullName>
    </submittedName>
</protein>